<evidence type="ECO:0000313" key="2">
    <source>
        <dbReference type="Proteomes" id="UP000016626"/>
    </source>
</evidence>
<reference evidence="1 2" key="1">
    <citation type="submission" date="2013-06" db="EMBL/GenBank/DDBJ databases">
        <authorList>
            <person name="Weinstock G."/>
            <person name="Sodergren E."/>
            <person name="Lobos E.A."/>
            <person name="Fulton L."/>
            <person name="Fulton R."/>
            <person name="Courtney L."/>
            <person name="Fronick C."/>
            <person name="O'Laughlin M."/>
            <person name="Godfrey J."/>
            <person name="Wilson R.M."/>
            <person name="Miner T."/>
            <person name="Farmer C."/>
            <person name="Delehaunty K."/>
            <person name="Cordes M."/>
            <person name="Minx P."/>
            <person name="Tomlinson C."/>
            <person name="Chen J."/>
            <person name="Wollam A."/>
            <person name="Pepin K.H."/>
            <person name="Bhonagiri V."/>
            <person name="Zhang X."/>
            <person name="Warren W."/>
            <person name="Mitreva M."/>
            <person name="Mardis E.R."/>
            <person name="Wilson R.K."/>
        </authorList>
    </citation>
    <scope>NUCLEOTIDE SEQUENCE [LARGE SCALE GENOMIC DNA]</scope>
    <source>
        <strain evidence="1 2">F0279</strain>
    </source>
</reference>
<proteinExistence type="predicted"/>
<dbReference type="AlphaFoldDB" id="U2REK1"/>
<comment type="caution">
    <text evidence="1">The sequence shown here is derived from an EMBL/GenBank/DDBJ whole genome shotgun (WGS) entry which is preliminary data.</text>
</comment>
<sequence length="253" mass="28286">MGFFSFLGSVASAVVNGIKAVGGVLGAVGGWIVDKIFSLGDTPSYDSRTATVDQTQKVNELLEKCIQGYSKEAEGYDKLAQNIIKANFRTIEEKLAEINKVSDKPIIDNFVFESFKNNTKNINKSLDKIYSKQISNTFSLNNNKLLDILKLDKGNNKNDKLRDLAVNTVTKANNTLLCELSDFTKEQQNFISSKLSEYMTNRKNTLMTSKNETEKILASLKKDDNERTQLKNYYSNLLNEINLLGNILNLGGK</sequence>
<dbReference type="HOGENOM" id="CLU_1097532_0_0_0"/>
<dbReference type="Proteomes" id="UP000016626">
    <property type="component" value="Unassembled WGS sequence"/>
</dbReference>
<organism evidence="1 2">
    <name type="scientific">Leptotrichia wadei (strain F0279)</name>
    <dbReference type="NCBI Taxonomy" id="888055"/>
    <lineage>
        <taxon>Bacteria</taxon>
        <taxon>Fusobacteriati</taxon>
        <taxon>Fusobacteriota</taxon>
        <taxon>Fusobacteriia</taxon>
        <taxon>Fusobacteriales</taxon>
        <taxon>Leptotrichiaceae</taxon>
        <taxon>Leptotrichia</taxon>
    </lineage>
</organism>
<evidence type="ECO:0000313" key="1">
    <source>
        <dbReference type="EMBL" id="ERK49177.1"/>
    </source>
</evidence>
<dbReference type="EMBL" id="AWVM01000079">
    <property type="protein sequence ID" value="ERK49177.1"/>
    <property type="molecule type" value="Genomic_DNA"/>
</dbReference>
<name>U2REK1_LEPWF</name>
<protein>
    <submittedName>
        <fullName evidence="1">Uncharacterized protein</fullName>
    </submittedName>
</protein>
<dbReference type="PATRIC" id="fig|888055.3.peg.1307"/>
<gene>
    <name evidence="1" type="ORF">HMPREF9015_01367</name>
</gene>
<accession>U2REK1</accession>
<dbReference type="RefSeq" id="WP_021746037.1">
    <property type="nucleotide sequence ID" value="NZ_KI271401.1"/>
</dbReference>